<evidence type="ECO:0000313" key="2">
    <source>
        <dbReference type="EMBL" id="JAP41141.1"/>
    </source>
</evidence>
<gene>
    <name evidence="2" type="ORF">TR124378</name>
</gene>
<dbReference type="EMBL" id="GEEE01022084">
    <property type="protein sequence ID" value="JAP41141.1"/>
    <property type="molecule type" value="Transcribed_RNA"/>
</dbReference>
<keyword evidence="1" id="KW-0812">Transmembrane</keyword>
<dbReference type="AlphaFoldDB" id="A0A0X3NMA3"/>
<protein>
    <submittedName>
        <fullName evidence="2">Uncharacterized protein</fullName>
    </submittedName>
</protein>
<organism evidence="2">
    <name type="scientific">Schistocephalus solidus</name>
    <name type="common">Tapeworm</name>
    <dbReference type="NCBI Taxonomy" id="70667"/>
    <lineage>
        <taxon>Eukaryota</taxon>
        <taxon>Metazoa</taxon>
        <taxon>Spiralia</taxon>
        <taxon>Lophotrochozoa</taxon>
        <taxon>Platyhelminthes</taxon>
        <taxon>Cestoda</taxon>
        <taxon>Eucestoda</taxon>
        <taxon>Diphyllobothriidea</taxon>
        <taxon>Diphyllobothriidae</taxon>
        <taxon>Schistocephalus</taxon>
    </lineage>
</organism>
<accession>A0A0X3NMA3</accession>
<name>A0A0X3NMA3_SCHSO</name>
<keyword evidence="1" id="KW-0472">Membrane</keyword>
<reference evidence="2" key="1">
    <citation type="submission" date="2016-01" db="EMBL/GenBank/DDBJ databases">
        <title>Reference transcriptome for the parasite Schistocephalus solidus: insights into the molecular evolution of parasitism.</title>
        <authorList>
            <person name="Hebert F.O."/>
            <person name="Grambauer S."/>
            <person name="Barber I."/>
            <person name="Landry C.R."/>
            <person name="Aubin-Horth N."/>
        </authorList>
    </citation>
    <scope>NUCLEOTIDE SEQUENCE</scope>
</reference>
<proteinExistence type="predicted"/>
<sequence>MALASTVRKICATPVARPSANSSKFLKCSNFVAPCPEIVKAPATVKTTLYMATAVATIATKTTPTLAKPVMRALEAHLRSSHSITRFYSSPNHAMESVPPPFFLSTPLPLLPVHKGQLPGLVRILRSSTRKFCGAICGAGWLPADSAWPCLSWRSKRLWVVCVCVCVCVSLHTNVLATVIRWTCFIAFCALRLRTYFPLPPSSWFIPHFPCC</sequence>
<feature type="transmembrane region" description="Helical" evidence="1">
    <location>
        <begin position="158"/>
        <end position="182"/>
    </location>
</feature>
<keyword evidence="1" id="KW-1133">Transmembrane helix</keyword>
<evidence type="ECO:0000256" key="1">
    <source>
        <dbReference type="SAM" id="Phobius"/>
    </source>
</evidence>